<protein>
    <recommendedName>
        <fullName evidence="3">Winged helix DNA-binding domain-containing protein</fullName>
    </recommendedName>
</protein>
<evidence type="ECO:0000313" key="2">
    <source>
        <dbReference type="Proteomes" id="UP000234778"/>
    </source>
</evidence>
<dbReference type="InterPro" id="IPR009351">
    <property type="entry name" value="AlkZ-like"/>
</dbReference>
<dbReference type="PANTHER" id="PTHR38479:SF2">
    <property type="entry name" value="WINGED HELIX DNA-BINDING DOMAIN-CONTAINING PROTEIN"/>
    <property type="match status" value="1"/>
</dbReference>
<dbReference type="PANTHER" id="PTHR38479">
    <property type="entry name" value="LMO0824 PROTEIN"/>
    <property type="match status" value="1"/>
</dbReference>
<organism evidence="1 2">
    <name type="scientific">Actinomyces urogenitalis</name>
    <dbReference type="NCBI Taxonomy" id="103621"/>
    <lineage>
        <taxon>Bacteria</taxon>
        <taxon>Bacillati</taxon>
        <taxon>Actinomycetota</taxon>
        <taxon>Actinomycetes</taxon>
        <taxon>Actinomycetales</taxon>
        <taxon>Actinomycetaceae</taxon>
        <taxon>Actinomyces</taxon>
    </lineage>
</organism>
<proteinExistence type="predicted"/>
<name>A0A2I1KT50_9ACTO</name>
<accession>A0A2I1KT50</accession>
<dbReference type="Proteomes" id="UP000234778">
    <property type="component" value="Unassembled WGS sequence"/>
</dbReference>
<dbReference type="Pfam" id="PF06224">
    <property type="entry name" value="AlkZ-like"/>
    <property type="match status" value="1"/>
</dbReference>
<gene>
    <name evidence="1" type="ORF">CYJ26_05255</name>
</gene>
<dbReference type="GeneID" id="81708340"/>
<evidence type="ECO:0000313" key="1">
    <source>
        <dbReference type="EMBL" id="PKY98806.1"/>
    </source>
</evidence>
<dbReference type="EMBL" id="PKHA01000004">
    <property type="protein sequence ID" value="PKY98806.1"/>
    <property type="molecule type" value="Genomic_DNA"/>
</dbReference>
<comment type="caution">
    <text evidence="1">The sequence shown here is derived from an EMBL/GenBank/DDBJ whole genome shotgun (WGS) entry which is preliminary data.</text>
</comment>
<evidence type="ECO:0008006" key="3">
    <source>
        <dbReference type="Google" id="ProtNLM"/>
    </source>
</evidence>
<dbReference type="RefSeq" id="WP_101638089.1">
    <property type="nucleotide sequence ID" value="NZ_JBKUIE010000004.1"/>
</dbReference>
<reference evidence="1 2" key="1">
    <citation type="submission" date="2017-12" db="EMBL/GenBank/DDBJ databases">
        <title>Phylogenetic diversity of female urinary microbiome.</title>
        <authorList>
            <person name="Thomas-White K."/>
            <person name="Wolfe A.J."/>
        </authorList>
    </citation>
    <scope>NUCLEOTIDE SEQUENCE [LARGE SCALE GENOMIC DNA]</scope>
    <source>
        <strain evidence="1 2">UMB0319</strain>
    </source>
</reference>
<sequence length="444" mass="46957">MTTSKLSPARQLAAPGSSAREKSLLRIVAQGLVAQTQAPDPAEAVRRQLAIQGQQPSAVPHAILSRVPVGLTRQDVDAAFQAGALVRSWPMRGTVHITTAADHHWMRVALAHRMDGWMAGDRRDYGLDETVLSRAGTTALAALGAARREGRAGLTRAELVSAWQEAGVLQGLLKRGMPQPAARRHLILALHVTGVLVQGPRQGNEHLLVDATQLPGAHLGPGGSGGGHGGDGHRQALAEIARRYATSHGPVSAADLARWTTLPVGESRRALEDAVEITNAAGFAAGQVDAAERGFVPLVRAVAEGGDRGRVRALEGQASVQAAAPSSGSRRADDVLYMRADLPDLLAGSRAAAQGTLFLASFDELHVGYKDRLCLTNEAGEHLICPSRNGMFRPLLVDRGRVVAVRPVGQGLTWAQDARRSARLERAVERAVGRMEARLSAGRG</sequence>
<dbReference type="AlphaFoldDB" id="A0A2I1KT50"/>